<evidence type="ECO:0000313" key="1">
    <source>
        <dbReference type="EMBL" id="KAA6436432.1"/>
    </source>
</evidence>
<accession>A0A5M8QQG8</accession>
<dbReference type="Proteomes" id="UP000323221">
    <property type="component" value="Unassembled WGS sequence"/>
</dbReference>
<proteinExistence type="predicted"/>
<sequence>MCYAKPGPRCSTHAAQRLTAAETKLEQARKLNDPKKHERALVALANAKAEYKLTPDGIAKLRDAGQDLSADIAQSRRDKQLIAYRAANPTLAQIAQWSEERSYAHATGDTTHPKVLTALSQHRKWRVRTLTAENARTPASVLAILADEFPRQVASNPSAPTEVLSKLIHDPQHAYSPAMFAALRNPNTTAADKEAGMGYVTDAEGRYTVGAAAVLLSSRDTPQNELSRLLSHGYSVARHPSCGNTLQTVIASLPPQQRMNGGVEMWSEHQLLLCRGDLTPRALTALAHTYTKHADPDEREAMLSEVLFHRACPDYLKEAYARQAA</sequence>
<name>A0A5M8QQG8_9MICO</name>
<organism evidence="1 2">
    <name type="scientific">Agrococcus sediminis</name>
    <dbReference type="NCBI Taxonomy" id="2599924"/>
    <lineage>
        <taxon>Bacteria</taxon>
        <taxon>Bacillati</taxon>
        <taxon>Actinomycetota</taxon>
        <taxon>Actinomycetes</taxon>
        <taxon>Micrococcales</taxon>
        <taxon>Microbacteriaceae</taxon>
        <taxon>Agrococcus</taxon>
    </lineage>
</organism>
<evidence type="ECO:0000313" key="2">
    <source>
        <dbReference type="Proteomes" id="UP000323221"/>
    </source>
</evidence>
<protein>
    <submittedName>
        <fullName evidence="1">Uncharacterized protein</fullName>
    </submittedName>
</protein>
<gene>
    <name evidence="1" type="ORF">FQ330_03235</name>
</gene>
<dbReference type="AlphaFoldDB" id="A0A5M8QQG8"/>
<dbReference type="RefSeq" id="WP_146355182.1">
    <property type="nucleotide sequence ID" value="NZ_VOIR01000011.1"/>
</dbReference>
<comment type="caution">
    <text evidence="1">The sequence shown here is derived from an EMBL/GenBank/DDBJ whole genome shotgun (WGS) entry which is preliminary data.</text>
</comment>
<keyword evidence="2" id="KW-1185">Reference proteome</keyword>
<reference evidence="1 2" key="1">
    <citation type="submission" date="2019-08" db="EMBL/GenBank/DDBJ databases">
        <title>Agrococcus lahaulensis sp. nov., isolated from a cold desert of the Indian Himalayas.</title>
        <authorList>
            <person name="Qu J.H."/>
        </authorList>
    </citation>
    <scope>NUCLEOTIDE SEQUENCE [LARGE SCALE GENOMIC DNA]</scope>
    <source>
        <strain evidence="1 2">NS18</strain>
    </source>
</reference>
<dbReference type="EMBL" id="VOIR01000011">
    <property type="protein sequence ID" value="KAA6436432.1"/>
    <property type="molecule type" value="Genomic_DNA"/>
</dbReference>